<dbReference type="EMBL" id="JALLPB020000383">
    <property type="protein sequence ID" value="KAL3809727.1"/>
    <property type="molecule type" value="Genomic_DNA"/>
</dbReference>
<protein>
    <submittedName>
        <fullName evidence="3">Uncharacterized protein</fullName>
    </submittedName>
</protein>
<dbReference type="Proteomes" id="UP001530377">
    <property type="component" value="Unassembled WGS sequence"/>
</dbReference>
<reference evidence="3 4" key="1">
    <citation type="submission" date="2024-10" db="EMBL/GenBank/DDBJ databases">
        <title>Updated reference genomes for cyclostephanoid diatoms.</title>
        <authorList>
            <person name="Roberts W.R."/>
            <person name="Alverson A.J."/>
        </authorList>
    </citation>
    <scope>NUCLEOTIDE SEQUENCE [LARGE SCALE GENOMIC DNA]</scope>
    <source>
        <strain evidence="3 4">AJA228-03</strain>
    </source>
</reference>
<keyword evidence="1" id="KW-0175">Coiled coil</keyword>
<accession>A0ABD3R9M8</accession>
<comment type="caution">
    <text evidence="3">The sequence shown here is derived from an EMBL/GenBank/DDBJ whole genome shotgun (WGS) entry which is preliminary data.</text>
</comment>
<organism evidence="3 4">
    <name type="scientific">Cyclostephanos tholiformis</name>
    <dbReference type="NCBI Taxonomy" id="382380"/>
    <lineage>
        <taxon>Eukaryota</taxon>
        <taxon>Sar</taxon>
        <taxon>Stramenopiles</taxon>
        <taxon>Ochrophyta</taxon>
        <taxon>Bacillariophyta</taxon>
        <taxon>Coscinodiscophyceae</taxon>
        <taxon>Thalassiosirophycidae</taxon>
        <taxon>Stephanodiscales</taxon>
        <taxon>Stephanodiscaceae</taxon>
        <taxon>Cyclostephanos</taxon>
    </lineage>
</organism>
<keyword evidence="4" id="KW-1185">Reference proteome</keyword>
<sequence>MSDTDDDGRSTVYHSKLHLEPQDVCRIAKSIPNCSLVTSPQPSSYFTQLSCSFQNTFSTEENHTSDEDDPRTNDVISFLVSDSFSVEHLAAEAEGRDRYSSMLEGAGIARVDVYCKTGTVCTCWVVQTGPASVDQLTVDSSFGGYNGIISSKSKSSALGNLQIRRVIRRKCSLAALRRILERPPKLVEINESIIDSPGSDDVDDSHAPSISKLLQRRREMRQMGFSRLSKEQQSFMNEQKKNYEKRLRHEEKDRQHVARAILAGCDEGVYLPAIRSLSSNDMESSSQASGDTPDEDEDGINHQSSSESRNPHQKIIQEKIEIADMGLAILMGEAQRLKSMLLSMKEEKELQREEEEKDYDTGSERMISIRMQSNSDTDSSCSTDFRSRSLSTNSRHINQGCEVEYSFPHEYHDELEMALMGRNDDYCDDSSLPDEYSDEESGESSGSIMSERHRGRSLGRDTKYSAAKETLSPIVAIPTNDKGCVVIRKNGSFDVVGEIPEKLFKKLFREKALPVQISLGTLRRYFVLFNDGSFNFCGPPSLSKILIKAGKTKNDGKNQVSIASVAFGKELDDYFVVRSDGTWQSHGVMPSGLDKLMRDRRNRADLLWVSLGVCGEWCVKAKNGRVWWGNVSDEADETLADITAEDSEREVKYIDFGTSDTYFILYE</sequence>
<evidence type="ECO:0000313" key="4">
    <source>
        <dbReference type="Proteomes" id="UP001530377"/>
    </source>
</evidence>
<gene>
    <name evidence="3" type="ORF">ACHAXA_011322</name>
</gene>
<feature type="region of interest" description="Disordered" evidence="2">
    <location>
        <begin position="428"/>
        <end position="461"/>
    </location>
</feature>
<feature type="compositionally biased region" description="Polar residues" evidence="2">
    <location>
        <begin position="278"/>
        <end position="290"/>
    </location>
</feature>
<evidence type="ECO:0000256" key="2">
    <source>
        <dbReference type="SAM" id="MobiDB-lite"/>
    </source>
</evidence>
<evidence type="ECO:0000313" key="3">
    <source>
        <dbReference type="EMBL" id="KAL3809727.1"/>
    </source>
</evidence>
<dbReference type="AlphaFoldDB" id="A0ABD3R9M8"/>
<feature type="coiled-coil region" evidence="1">
    <location>
        <begin position="233"/>
        <end position="260"/>
    </location>
</feature>
<feature type="compositionally biased region" description="Acidic residues" evidence="2">
    <location>
        <begin position="428"/>
        <end position="442"/>
    </location>
</feature>
<name>A0ABD3R9M8_9STRA</name>
<feature type="coiled-coil region" evidence="1">
    <location>
        <begin position="334"/>
        <end position="365"/>
    </location>
</feature>
<evidence type="ECO:0000256" key="1">
    <source>
        <dbReference type="SAM" id="Coils"/>
    </source>
</evidence>
<proteinExistence type="predicted"/>
<feature type="region of interest" description="Disordered" evidence="2">
    <location>
        <begin position="278"/>
        <end position="313"/>
    </location>
</feature>